<proteinExistence type="predicted"/>
<accession>A0A670HR14</accession>
<evidence type="ECO:0000313" key="3">
    <source>
        <dbReference type="Proteomes" id="UP000472272"/>
    </source>
</evidence>
<reference evidence="2 3" key="1">
    <citation type="journal article" date="2019" name="Proc. Natl. Acad. Sci. U.S.A.">
        <title>Regulatory changes in pterin and carotenoid genes underlie balanced color polymorphisms in the wall lizard.</title>
        <authorList>
            <person name="Andrade P."/>
            <person name="Pinho C."/>
            <person name="Perez I de Lanuza G."/>
            <person name="Afonso S."/>
            <person name="Brejcha J."/>
            <person name="Rubin C.J."/>
            <person name="Wallerman O."/>
            <person name="Pereira P."/>
            <person name="Sabatino S.J."/>
            <person name="Bellati A."/>
            <person name="Pellitteri-Rosa D."/>
            <person name="Bosakova Z."/>
            <person name="Bunikis I."/>
            <person name="Carretero M.A."/>
            <person name="Feiner N."/>
            <person name="Marsik P."/>
            <person name="Pauperio F."/>
            <person name="Salvi D."/>
            <person name="Soler L."/>
            <person name="While G.M."/>
            <person name="Uller T."/>
            <person name="Font E."/>
            <person name="Andersson L."/>
            <person name="Carneiro M."/>
        </authorList>
    </citation>
    <scope>NUCLEOTIDE SEQUENCE</scope>
</reference>
<dbReference type="Proteomes" id="UP000472272">
    <property type="component" value="Chromosome 2"/>
</dbReference>
<evidence type="ECO:0000256" key="1">
    <source>
        <dbReference type="SAM" id="MobiDB-lite"/>
    </source>
</evidence>
<dbReference type="AlphaFoldDB" id="A0A670HR14"/>
<name>A0A670HR14_PODMU</name>
<evidence type="ECO:0000313" key="2">
    <source>
        <dbReference type="Ensembl" id="ENSPMRP00000002138.1"/>
    </source>
</evidence>
<feature type="region of interest" description="Disordered" evidence="1">
    <location>
        <begin position="25"/>
        <end position="48"/>
    </location>
</feature>
<organism evidence="2 3">
    <name type="scientific">Podarcis muralis</name>
    <name type="common">Wall lizard</name>
    <name type="synonym">Lacerta muralis</name>
    <dbReference type="NCBI Taxonomy" id="64176"/>
    <lineage>
        <taxon>Eukaryota</taxon>
        <taxon>Metazoa</taxon>
        <taxon>Chordata</taxon>
        <taxon>Craniata</taxon>
        <taxon>Vertebrata</taxon>
        <taxon>Euteleostomi</taxon>
        <taxon>Lepidosauria</taxon>
        <taxon>Squamata</taxon>
        <taxon>Bifurcata</taxon>
        <taxon>Unidentata</taxon>
        <taxon>Episquamata</taxon>
        <taxon>Laterata</taxon>
        <taxon>Lacertibaenia</taxon>
        <taxon>Lacertidae</taxon>
        <taxon>Podarcis</taxon>
    </lineage>
</organism>
<keyword evidence="3" id="KW-1185">Reference proteome</keyword>
<reference evidence="2" key="3">
    <citation type="submission" date="2025-09" db="UniProtKB">
        <authorList>
            <consortium name="Ensembl"/>
        </authorList>
    </citation>
    <scope>IDENTIFICATION</scope>
</reference>
<protein>
    <submittedName>
        <fullName evidence="2">Uncharacterized protein</fullName>
    </submittedName>
</protein>
<sequence length="95" mass="10974">NFFLEVKLFFSCPLILRQKYPVASEGGREEKKAWQLKGRSRQQSKTREIVRRPCRVGKGRHCCSPALGPSATCTPKRSTFTIQKMYANRNTHFQV</sequence>
<dbReference type="Ensembl" id="ENSPMRT00000002278.1">
    <property type="protein sequence ID" value="ENSPMRP00000002138.1"/>
    <property type="gene ID" value="ENSPMRG00000001564.1"/>
</dbReference>
<reference evidence="2" key="2">
    <citation type="submission" date="2025-08" db="UniProtKB">
        <authorList>
            <consortium name="Ensembl"/>
        </authorList>
    </citation>
    <scope>IDENTIFICATION</scope>
</reference>